<evidence type="ECO:0000256" key="6">
    <source>
        <dbReference type="ARBA" id="ARBA00023170"/>
    </source>
</evidence>
<evidence type="ECO:0000256" key="5">
    <source>
        <dbReference type="ARBA" id="ARBA00023136"/>
    </source>
</evidence>
<evidence type="ECO:0000256" key="7">
    <source>
        <dbReference type="ARBA" id="ARBA00023224"/>
    </source>
</evidence>
<dbReference type="InterPro" id="IPR017452">
    <property type="entry name" value="GPCR_Rhodpsn_7TM"/>
</dbReference>
<feature type="transmembrane region" description="Helical" evidence="8">
    <location>
        <begin position="79"/>
        <end position="98"/>
    </location>
</feature>
<feature type="transmembrane region" description="Helical" evidence="8">
    <location>
        <begin position="267"/>
        <end position="291"/>
    </location>
</feature>
<feature type="transmembrane region" description="Helical" evidence="8">
    <location>
        <begin position="205"/>
        <end position="233"/>
    </location>
</feature>
<dbReference type="InterPro" id="IPR000276">
    <property type="entry name" value="GPCR_Rhodpsn"/>
</dbReference>
<keyword evidence="7" id="KW-0807">Transducer</keyword>
<evidence type="ECO:0000256" key="2">
    <source>
        <dbReference type="ARBA" id="ARBA00022692"/>
    </source>
</evidence>
<feature type="transmembrane region" description="Helical" evidence="8">
    <location>
        <begin position="118"/>
        <end position="139"/>
    </location>
</feature>
<proteinExistence type="evidence at transcript level"/>
<feature type="domain" description="G-protein coupled receptors family 1 profile" evidence="9">
    <location>
        <begin position="59"/>
        <end position="318"/>
    </location>
</feature>
<keyword evidence="6" id="KW-0675">Receptor</keyword>
<sequence>MMEPLNCASNCTFYDLLQVHPSIGEVLLPFWYNHTLPNPIHVKLASTYMAIVSLIGFIGNLLIVVVFTCWTPKRTSQDLLVINLAIGDALFAVIDGFLLKSLSGFATHWTYGSSGCTLYGFTSGIFGFVSLGSMTFIAIERYYGAVRVKAHTGTKKRAIWILPSIWIWSAIWPSLPFFGIGHWVLEGFQTSCTFDYISNDLLNRFFTASLFIGGFLVPATATVIAYSAVYIILQQSSRKLHHMFRSKGFNYAKGYQIRQMRLARTSCIAFVLFVMSWGPYATVALIALMGYPNHLTNFTTELPGLFAKTSTVYNPFLFATQDRKFRKVVALHLPLLQRFLSHTRQESSVKQTCTKQRSLKGILSRLSRSSISTTKGANAPSDELVALNRRAMNVATRSSSR</sequence>
<dbReference type="PROSITE" id="PS50262">
    <property type="entry name" value="G_PROTEIN_RECEP_F1_2"/>
    <property type="match status" value="1"/>
</dbReference>
<dbReference type="Pfam" id="PF00001">
    <property type="entry name" value="7tm_1"/>
    <property type="match status" value="1"/>
</dbReference>
<accession>A0A7U0TJB3</accession>
<dbReference type="GO" id="GO:0016020">
    <property type="term" value="C:membrane"/>
    <property type="evidence" value="ECO:0007669"/>
    <property type="project" value="UniProtKB-SubCell"/>
</dbReference>
<dbReference type="SUPFAM" id="SSF81321">
    <property type="entry name" value="Family A G protein-coupled receptor-like"/>
    <property type="match status" value="1"/>
</dbReference>
<dbReference type="AlphaFoldDB" id="A0A7U0TJB3"/>
<keyword evidence="5 8" id="KW-0472">Membrane</keyword>
<dbReference type="InterPro" id="IPR050125">
    <property type="entry name" value="GPCR_opsins"/>
</dbReference>
<name>A0A7U0TJB3_9TREM</name>
<dbReference type="PRINTS" id="PR00237">
    <property type="entry name" value="GPCRRHODOPSN"/>
</dbReference>
<comment type="subcellular location">
    <subcellularLocation>
        <location evidence="1">Membrane</location>
        <topology evidence="1">Multi-pass membrane protein</topology>
    </subcellularLocation>
</comment>
<keyword evidence="4" id="KW-0297">G-protein coupled receptor</keyword>
<keyword evidence="3 8" id="KW-1133">Transmembrane helix</keyword>
<evidence type="ECO:0000256" key="8">
    <source>
        <dbReference type="SAM" id="Phobius"/>
    </source>
</evidence>
<dbReference type="EMBL" id="MW361231">
    <property type="protein sequence ID" value="QQY02609.1"/>
    <property type="molecule type" value="mRNA"/>
</dbReference>
<evidence type="ECO:0000259" key="9">
    <source>
        <dbReference type="PROSITE" id="PS50262"/>
    </source>
</evidence>
<evidence type="ECO:0000256" key="1">
    <source>
        <dbReference type="ARBA" id="ARBA00004141"/>
    </source>
</evidence>
<dbReference type="SMR" id="A0A7U0TJB3"/>
<feature type="transmembrane region" description="Helical" evidence="8">
    <location>
        <begin position="45"/>
        <end position="67"/>
    </location>
</feature>
<evidence type="ECO:0000256" key="4">
    <source>
        <dbReference type="ARBA" id="ARBA00023040"/>
    </source>
</evidence>
<evidence type="ECO:0000313" key="10">
    <source>
        <dbReference type="EMBL" id="QQY02609.1"/>
    </source>
</evidence>
<dbReference type="PANTHER" id="PTHR24240">
    <property type="entry name" value="OPSIN"/>
    <property type="match status" value="1"/>
</dbReference>
<dbReference type="GO" id="GO:0004930">
    <property type="term" value="F:G protein-coupled receptor activity"/>
    <property type="evidence" value="ECO:0007669"/>
    <property type="project" value="UniProtKB-KW"/>
</dbReference>
<protein>
    <submittedName>
        <fullName evidence="10">Opsin 4</fullName>
    </submittedName>
</protein>
<reference evidence="10" key="1">
    <citation type="submission" date="2020-12" db="EMBL/GenBank/DDBJ databases">
        <title>Neural signatures in transcriptome of heterophyid trematode Cryptocolyle lingua.</title>
        <authorList>
            <person name="Gorbushin A.M."/>
            <person name="Tolstenkov O."/>
        </authorList>
    </citation>
    <scope>NUCLEOTIDE SEQUENCE</scope>
</reference>
<dbReference type="Gene3D" id="1.20.1070.10">
    <property type="entry name" value="Rhodopsin 7-helix transmembrane proteins"/>
    <property type="match status" value="1"/>
</dbReference>
<feature type="transmembrane region" description="Helical" evidence="8">
    <location>
        <begin position="160"/>
        <end position="185"/>
    </location>
</feature>
<gene>
    <name evidence="10" type="primary">OPN4</name>
</gene>
<evidence type="ECO:0000256" key="3">
    <source>
        <dbReference type="ARBA" id="ARBA00022989"/>
    </source>
</evidence>
<keyword evidence="2 8" id="KW-0812">Transmembrane</keyword>
<organism evidence="10">
    <name type="scientific">Cryptocotyle lingua</name>
    <dbReference type="NCBI Taxonomy" id="66766"/>
    <lineage>
        <taxon>Eukaryota</taxon>
        <taxon>Metazoa</taxon>
        <taxon>Spiralia</taxon>
        <taxon>Lophotrochozoa</taxon>
        <taxon>Platyhelminthes</taxon>
        <taxon>Trematoda</taxon>
        <taxon>Digenea</taxon>
        <taxon>Opisthorchiida</taxon>
        <taxon>Opisthorchiata</taxon>
        <taxon>Heterophyidae</taxon>
        <taxon>Cryptocotyle</taxon>
    </lineage>
</organism>